<dbReference type="EMBL" id="PCTS01000034">
    <property type="protein sequence ID" value="PIP86352.1"/>
    <property type="molecule type" value="Genomic_DNA"/>
</dbReference>
<dbReference type="SUPFAM" id="SSF82171">
    <property type="entry name" value="DPP6 N-terminal domain-like"/>
    <property type="match status" value="1"/>
</dbReference>
<gene>
    <name evidence="2" type="ORF">COW82_02535</name>
</gene>
<comment type="caution">
    <text evidence="2">The sequence shown here is derived from an EMBL/GenBank/DDBJ whole genome shotgun (WGS) entry which is preliminary data.</text>
</comment>
<evidence type="ECO:0000313" key="2">
    <source>
        <dbReference type="EMBL" id="PIP86352.1"/>
    </source>
</evidence>
<evidence type="ECO:0000256" key="1">
    <source>
        <dbReference type="SAM" id="MobiDB-lite"/>
    </source>
</evidence>
<protein>
    <submittedName>
        <fullName evidence="2">Uncharacterized protein</fullName>
    </submittedName>
</protein>
<proteinExistence type="predicted"/>
<organism evidence="2 3">
    <name type="scientific">Candidatus Campbellbacteria bacterium CG22_combo_CG10-13_8_21_14_all_43_18</name>
    <dbReference type="NCBI Taxonomy" id="1974530"/>
    <lineage>
        <taxon>Bacteria</taxon>
        <taxon>Candidatus Campbelliibacteriota</taxon>
    </lineage>
</organism>
<sequence length="420" mass="46598">MNKKFLLIIIIAVIATLGLLFFLRASQSQDGPDDFSADEKNPIFGGSGNRNEDGLAGEESVEEKSEFGLGGGKNLPRLRKITFKEISGFGLFGNKGTTTIRFVDKESGNVFETNTKTSETKRITNTTILRTVNSWWFDESRFLLRYVDEENNIQTFSAEIQKEAEDGALPLSGVFLDSGIKSLSVFGQNVFHLEEGGGSRGIVSSYGTLNKNVVLETPLEEIIPIFYAQNSLAVGTKPSYLSAGFIFLLNTSTGNLEKLLGGERGFYGNILNEKGDVLFSLGKNTGVSLWFWEREKNKSLKLSKETLVEKCAWREEEKSLYCAVPEDTGFIGLPDIWYKGLVSFSDSLWKINVETNESKLLSDLNLESGERVDALEIRLDEGGENLFFVNKKDGTLWSLVLEKKEVEAFGASNRGIPESE</sequence>
<feature type="region of interest" description="Disordered" evidence="1">
    <location>
        <begin position="31"/>
        <end position="68"/>
    </location>
</feature>
<dbReference type="Proteomes" id="UP000231276">
    <property type="component" value="Unassembled WGS sequence"/>
</dbReference>
<name>A0A2H0DVZ8_9BACT</name>
<reference evidence="2 3" key="1">
    <citation type="submission" date="2017-09" db="EMBL/GenBank/DDBJ databases">
        <title>Depth-based differentiation of microbial function through sediment-hosted aquifers and enrichment of novel symbionts in the deep terrestrial subsurface.</title>
        <authorList>
            <person name="Probst A.J."/>
            <person name="Ladd B."/>
            <person name="Jarett J.K."/>
            <person name="Geller-Mcgrath D.E."/>
            <person name="Sieber C.M."/>
            <person name="Emerson J.B."/>
            <person name="Anantharaman K."/>
            <person name="Thomas B.C."/>
            <person name="Malmstrom R."/>
            <person name="Stieglmeier M."/>
            <person name="Klingl A."/>
            <person name="Woyke T."/>
            <person name="Ryan C.M."/>
            <person name="Banfield J.F."/>
        </authorList>
    </citation>
    <scope>NUCLEOTIDE SEQUENCE [LARGE SCALE GENOMIC DNA]</scope>
    <source>
        <strain evidence="2">CG22_combo_CG10-13_8_21_14_all_43_18</strain>
    </source>
</reference>
<dbReference type="AlphaFoldDB" id="A0A2H0DVZ8"/>
<evidence type="ECO:0000313" key="3">
    <source>
        <dbReference type="Proteomes" id="UP000231276"/>
    </source>
</evidence>
<accession>A0A2H0DVZ8</accession>